<gene>
    <name evidence="3" type="ORF">N0V93_008017</name>
</gene>
<dbReference type="SUPFAM" id="SSF55811">
    <property type="entry name" value="Nudix"/>
    <property type="match status" value="1"/>
</dbReference>
<dbReference type="InterPro" id="IPR000086">
    <property type="entry name" value="NUDIX_hydrolase_dom"/>
</dbReference>
<dbReference type="InterPro" id="IPR015797">
    <property type="entry name" value="NUDIX_hydrolase-like_dom_sf"/>
</dbReference>
<reference evidence="3" key="1">
    <citation type="submission" date="2022-10" db="EMBL/GenBank/DDBJ databases">
        <title>Tapping the CABI collections for fungal endophytes: first genome assemblies for Collariella, Neodidymelliopsis, Ascochyta clinopodiicola, Didymella pomorum, Didymosphaeria variabile, Neocosmospora piperis and Neocucurbitaria cava.</title>
        <authorList>
            <person name="Hill R."/>
        </authorList>
    </citation>
    <scope>NUCLEOTIDE SEQUENCE</scope>
    <source>
        <strain evidence="3">IMI 355082</strain>
    </source>
</reference>
<sequence>MSPKPHVEIAAIIPDDQGRIVIGKKKGKGGAVLYELPGGNLDFGEEIFACVERETLEETGLKVRGKKVIAYTNDIQKAEDKHEVTLYVLCDRENPSQQPELKEPQKFEGWEWKAWKDIAAMGESQLVLQTLNLVESEPSLDSKFS</sequence>
<name>A0A9W8YKX4_9PEZI</name>
<dbReference type="InterPro" id="IPR020084">
    <property type="entry name" value="NUDIX_hydrolase_CS"/>
</dbReference>
<dbReference type="OrthoDB" id="447842at2759"/>
<keyword evidence="1" id="KW-0378">Hydrolase</keyword>
<dbReference type="EMBL" id="JAPEVB010000005">
    <property type="protein sequence ID" value="KAJ4387425.1"/>
    <property type="molecule type" value="Genomic_DNA"/>
</dbReference>
<organism evidence="3 4">
    <name type="scientific">Gnomoniopsis smithogilvyi</name>
    <dbReference type="NCBI Taxonomy" id="1191159"/>
    <lineage>
        <taxon>Eukaryota</taxon>
        <taxon>Fungi</taxon>
        <taxon>Dikarya</taxon>
        <taxon>Ascomycota</taxon>
        <taxon>Pezizomycotina</taxon>
        <taxon>Sordariomycetes</taxon>
        <taxon>Sordariomycetidae</taxon>
        <taxon>Diaporthales</taxon>
        <taxon>Gnomoniaceae</taxon>
        <taxon>Gnomoniopsis</taxon>
    </lineage>
</organism>
<dbReference type="Gene3D" id="3.90.79.10">
    <property type="entry name" value="Nucleoside Triphosphate Pyrophosphohydrolase"/>
    <property type="match status" value="1"/>
</dbReference>
<dbReference type="GO" id="GO:0005829">
    <property type="term" value="C:cytosol"/>
    <property type="evidence" value="ECO:0007669"/>
    <property type="project" value="TreeGrafter"/>
</dbReference>
<dbReference type="CDD" id="cd04678">
    <property type="entry name" value="NUDIX_MTH2_Nudt15"/>
    <property type="match status" value="1"/>
</dbReference>
<evidence type="ECO:0000313" key="4">
    <source>
        <dbReference type="Proteomes" id="UP001140453"/>
    </source>
</evidence>
<dbReference type="GO" id="GO:0035539">
    <property type="term" value="F:8-oxo-7,8-dihydrodeoxyguanosine triphosphate pyrophosphatase activity"/>
    <property type="evidence" value="ECO:0007669"/>
    <property type="project" value="TreeGrafter"/>
</dbReference>
<dbReference type="Pfam" id="PF00293">
    <property type="entry name" value="NUDIX"/>
    <property type="match status" value="1"/>
</dbReference>
<dbReference type="PROSITE" id="PS51462">
    <property type="entry name" value="NUDIX"/>
    <property type="match status" value="1"/>
</dbReference>
<dbReference type="PROSITE" id="PS00893">
    <property type="entry name" value="NUDIX_BOX"/>
    <property type="match status" value="1"/>
</dbReference>
<keyword evidence="4" id="KW-1185">Reference proteome</keyword>
<dbReference type="Proteomes" id="UP001140453">
    <property type="component" value="Unassembled WGS sequence"/>
</dbReference>
<dbReference type="FunFam" id="3.90.79.10:FF:000060">
    <property type="entry name" value="Nudix hydrolase 1"/>
    <property type="match status" value="1"/>
</dbReference>
<protein>
    <recommendedName>
        <fullName evidence="2">Nudix hydrolase domain-containing protein</fullName>
    </recommendedName>
</protein>
<dbReference type="PANTHER" id="PTHR16099">
    <property type="entry name" value="8-OXO-DGTP DIPHOSPHATES NUDT15"/>
    <property type="match status" value="1"/>
</dbReference>
<evidence type="ECO:0000313" key="3">
    <source>
        <dbReference type="EMBL" id="KAJ4387425.1"/>
    </source>
</evidence>
<evidence type="ECO:0000259" key="2">
    <source>
        <dbReference type="PROSITE" id="PS51462"/>
    </source>
</evidence>
<dbReference type="GO" id="GO:0006203">
    <property type="term" value="P:dGTP catabolic process"/>
    <property type="evidence" value="ECO:0007669"/>
    <property type="project" value="TreeGrafter"/>
</dbReference>
<proteinExistence type="predicted"/>
<accession>A0A9W8YKX4</accession>
<feature type="domain" description="Nudix hydrolase" evidence="2">
    <location>
        <begin position="2"/>
        <end position="135"/>
    </location>
</feature>
<comment type="caution">
    <text evidence="3">The sequence shown here is derived from an EMBL/GenBank/DDBJ whole genome shotgun (WGS) entry which is preliminary data.</text>
</comment>
<dbReference type="PANTHER" id="PTHR16099:SF5">
    <property type="entry name" value="NUCLEOTIDE TRIPHOSPHATE DIPHOSPHATASE NUDT15"/>
    <property type="match status" value="1"/>
</dbReference>
<dbReference type="AlphaFoldDB" id="A0A9W8YKX4"/>
<evidence type="ECO:0000256" key="1">
    <source>
        <dbReference type="ARBA" id="ARBA00022801"/>
    </source>
</evidence>